<feature type="region of interest" description="Disordered" evidence="1">
    <location>
        <begin position="55"/>
        <end position="96"/>
    </location>
</feature>
<feature type="compositionally biased region" description="Polar residues" evidence="1">
    <location>
        <begin position="55"/>
        <end position="74"/>
    </location>
</feature>
<protein>
    <submittedName>
        <fullName evidence="2">Uncharacterized protein</fullName>
    </submittedName>
</protein>
<gene>
    <name evidence="2" type="ORF">EZS28_046933</name>
</gene>
<proteinExistence type="predicted"/>
<comment type="caution">
    <text evidence="2">The sequence shown here is derived from an EMBL/GenBank/DDBJ whole genome shotgun (WGS) entry which is preliminary data.</text>
</comment>
<dbReference type="EMBL" id="SNRW01031261">
    <property type="protein sequence ID" value="KAA6357540.1"/>
    <property type="molecule type" value="Genomic_DNA"/>
</dbReference>
<name>A0A5J4TIE8_9EUKA</name>
<organism evidence="2 3">
    <name type="scientific">Streblomastix strix</name>
    <dbReference type="NCBI Taxonomy" id="222440"/>
    <lineage>
        <taxon>Eukaryota</taxon>
        <taxon>Metamonada</taxon>
        <taxon>Preaxostyla</taxon>
        <taxon>Oxymonadida</taxon>
        <taxon>Streblomastigidae</taxon>
        <taxon>Streblomastix</taxon>
    </lineage>
</organism>
<accession>A0A5J4TIE8</accession>
<feature type="compositionally biased region" description="Polar residues" evidence="1">
    <location>
        <begin position="83"/>
        <end position="94"/>
    </location>
</feature>
<evidence type="ECO:0000313" key="2">
    <source>
        <dbReference type="EMBL" id="KAA6357540.1"/>
    </source>
</evidence>
<sequence>MQCQQEVVQDKGKIIDYIRTAKKQAKEYAHVMAVGLKDKKREWWDGDIIITGKSYQGENNGKYSPNTEIVSYDSSNEDKRSITDNGSNKSSHSQGMKRPQYIIRRRGWLAWRERIYVDEQMKNELRYGYRADSTNYELAVATFDKSGIVNQIVFNQPVLGFKANCAYLAVALEREINVFSQFSLDKPIFIVSCAESYSPFPCFDLCGRWMAYD</sequence>
<dbReference type="Proteomes" id="UP000324800">
    <property type="component" value="Unassembled WGS sequence"/>
</dbReference>
<reference evidence="2 3" key="1">
    <citation type="submission" date="2019-03" db="EMBL/GenBank/DDBJ databases">
        <title>Single cell metagenomics reveals metabolic interactions within the superorganism composed of flagellate Streblomastix strix and complex community of Bacteroidetes bacteria on its surface.</title>
        <authorList>
            <person name="Treitli S.C."/>
            <person name="Kolisko M."/>
            <person name="Husnik F."/>
            <person name="Keeling P."/>
            <person name="Hampl V."/>
        </authorList>
    </citation>
    <scope>NUCLEOTIDE SEQUENCE [LARGE SCALE GENOMIC DNA]</scope>
    <source>
        <strain evidence="2">ST1C</strain>
    </source>
</reference>
<dbReference type="AlphaFoldDB" id="A0A5J4TIE8"/>
<evidence type="ECO:0000313" key="3">
    <source>
        <dbReference type="Proteomes" id="UP000324800"/>
    </source>
</evidence>
<evidence type="ECO:0000256" key="1">
    <source>
        <dbReference type="SAM" id="MobiDB-lite"/>
    </source>
</evidence>